<keyword evidence="4 6" id="KW-0479">Metal-binding</keyword>
<reference evidence="10" key="1">
    <citation type="journal article" date="2015" name="BMC Genomics">
        <title>Genomic and transcriptomic analysis of the endophytic fungus Pestalotiopsis fici reveals its lifestyle and high potential for synthesis of natural products.</title>
        <authorList>
            <person name="Wang X."/>
            <person name="Zhang X."/>
            <person name="Liu L."/>
            <person name="Xiang M."/>
            <person name="Wang W."/>
            <person name="Sun X."/>
            <person name="Che Y."/>
            <person name="Guo L."/>
            <person name="Liu G."/>
            <person name="Guo L."/>
            <person name="Wang C."/>
            <person name="Yin W.B."/>
            <person name="Stadler M."/>
            <person name="Zhang X."/>
            <person name="Liu X."/>
        </authorList>
    </citation>
    <scope>NUCLEOTIDE SEQUENCE [LARGE SCALE GENOMIC DNA]</scope>
    <source>
        <strain evidence="10">W106-1 / CGMCC3.15140</strain>
    </source>
</reference>
<dbReference type="eggNOG" id="KOG0158">
    <property type="taxonomic scope" value="Eukaryota"/>
</dbReference>
<keyword evidence="3 6" id="KW-0349">Heme</keyword>
<keyword evidence="8" id="KW-1133">Transmembrane helix</keyword>
<dbReference type="OMA" id="VRMYNFT"/>
<feature type="transmembrane region" description="Helical" evidence="8">
    <location>
        <begin position="20"/>
        <end position="45"/>
    </location>
</feature>
<dbReference type="EMBL" id="KI912109">
    <property type="protein sequence ID" value="ETS86908.1"/>
    <property type="molecule type" value="Genomic_DNA"/>
</dbReference>
<dbReference type="InterPro" id="IPR001128">
    <property type="entry name" value="Cyt_P450"/>
</dbReference>
<dbReference type="PANTHER" id="PTHR24305">
    <property type="entry name" value="CYTOCHROME P450"/>
    <property type="match status" value="1"/>
</dbReference>
<evidence type="ECO:0000256" key="5">
    <source>
        <dbReference type="ARBA" id="ARBA00023004"/>
    </source>
</evidence>
<dbReference type="InterPro" id="IPR050121">
    <property type="entry name" value="Cytochrome_P450_monoxygenase"/>
</dbReference>
<dbReference type="CDD" id="cd11058">
    <property type="entry name" value="CYP60B-like"/>
    <property type="match status" value="1"/>
</dbReference>
<dbReference type="GO" id="GO:0005506">
    <property type="term" value="F:iron ion binding"/>
    <property type="evidence" value="ECO:0007669"/>
    <property type="project" value="InterPro"/>
</dbReference>
<dbReference type="InterPro" id="IPR036396">
    <property type="entry name" value="Cyt_P450_sf"/>
</dbReference>
<evidence type="ECO:0000256" key="7">
    <source>
        <dbReference type="RuleBase" id="RU000461"/>
    </source>
</evidence>
<dbReference type="KEGG" id="pfy:PFICI_00736"/>
<evidence type="ECO:0000256" key="1">
    <source>
        <dbReference type="ARBA" id="ARBA00001971"/>
    </source>
</evidence>
<dbReference type="PRINTS" id="PR00463">
    <property type="entry name" value="EP450I"/>
</dbReference>
<keyword evidence="10" id="KW-1185">Reference proteome</keyword>
<evidence type="ECO:0000256" key="2">
    <source>
        <dbReference type="ARBA" id="ARBA00010617"/>
    </source>
</evidence>
<dbReference type="RefSeq" id="XP_007827508.1">
    <property type="nucleotide sequence ID" value="XM_007829317.1"/>
</dbReference>
<accession>W3XLG2</accession>
<dbReference type="GO" id="GO:0004497">
    <property type="term" value="F:monooxygenase activity"/>
    <property type="evidence" value="ECO:0007669"/>
    <property type="project" value="UniProtKB-KW"/>
</dbReference>
<dbReference type="GO" id="GO:0020037">
    <property type="term" value="F:heme binding"/>
    <property type="evidence" value="ECO:0007669"/>
    <property type="project" value="InterPro"/>
</dbReference>
<dbReference type="PRINTS" id="PR00385">
    <property type="entry name" value="P450"/>
</dbReference>
<feature type="binding site" description="axial binding residue" evidence="6">
    <location>
        <position position="451"/>
    </location>
    <ligand>
        <name>heme</name>
        <dbReference type="ChEBI" id="CHEBI:30413"/>
    </ligand>
    <ligandPart>
        <name>Fe</name>
        <dbReference type="ChEBI" id="CHEBI:18248"/>
    </ligandPart>
</feature>
<dbReference type="Pfam" id="PF00067">
    <property type="entry name" value="p450"/>
    <property type="match status" value="1"/>
</dbReference>
<comment type="cofactor">
    <cofactor evidence="1 6">
        <name>heme</name>
        <dbReference type="ChEBI" id="CHEBI:30413"/>
    </cofactor>
</comment>
<comment type="similarity">
    <text evidence="2 7">Belongs to the cytochrome P450 family.</text>
</comment>
<dbReference type="InterPro" id="IPR002401">
    <property type="entry name" value="Cyt_P450_E_grp-I"/>
</dbReference>
<dbReference type="PROSITE" id="PS00086">
    <property type="entry name" value="CYTOCHROME_P450"/>
    <property type="match status" value="1"/>
</dbReference>
<evidence type="ECO:0000256" key="3">
    <source>
        <dbReference type="ARBA" id="ARBA00022617"/>
    </source>
</evidence>
<keyword evidence="8" id="KW-0472">Membrane</keyword>
<dbReference type="AlphaFoldDB" id="W3XLG2"/>
<protein>
    <recommendedName>
        <fullName evidence="11">Isotrichodermin C-15 hydroxylase</fullName>
    </recommendedName>
</protein>
<gene>
    <name evidence="9" type="ORF">PFICI_00736</name>
</gene>
<keyword evidence="7" id="KW-0503">Monooxygenase</keyword>
<evidence type="ECO:0000256" key="6">
    <source>
        <dbReference type="PIRSR" id="PIRSR602401-1"/>
    </source>
</evidence>
<evidence type="ECO:0008006" key="11">
    <source>
        <dbReference type="Google" id="ProtNLM"/>
    </source>
</evidence>
<dbReference type="GO" id="GO:0016705">
    <property type="term" value="F:oxidoreductase activity, acting on paired donors, with incorporation or reduction of molecular oxygen"/>
    <property type="evidence" value="ECO:0007669"/>
    <property type="project" value="InterPro"/>
</dbReference>
<proteinExistence type="inferred from homology"/>
<dbReference type="GeneID" id="19265749"/>
<dbReference type="InterPro" id="IPR017972">
    <property type="entry name" value="Cyt_P450_CS"/>
</dbReference>
<evidence type="ECO:0000313" key="9">
    <source>
        <dbReference type="EMBL" id="ETS86908.1"/>
    </source>
</evidence>
<dbReference type="SUPFAM" id="SSF48264">
    <property type="entry name" value="Cytochrome P450"/>
    <property type="match status" value="1"/>
</dbReference>
<evidence type="ECO:0000313" key="10">
    <source>
        <dbReference type="Proteomes" id="UP000030651"/>
    </source>
</evidence>
<keyword evidence="5 6" id="KW-0408">Iron</keyword>
<dbReference type="HOGENOM" id="CLU_001570_14_11_1"/>
<evidence type="ECO:0000256" key="8">
    <source>
        <dbReference type="SAM" id="Phobius"/>
    </source>
</evidence>
<keyword evidence="7" id="KW-0560">Oxidoreductase</keyword>
<keyword evidence="8" id="KW-0812">Transmembrane</keyword>
<dbReference type="OrthoDB" id="1470350at2759"/>
<dbReference type="Gene3D" id="1.10.630.10">
    <property type="entry name" value="Cytochrome P450"/>
    <property type="match status" value="1"/>
</dbReference>
<dbReference type="InParanoid" id="W3XLG2"/>
<name>W3XLG2_PESFW</name>
<dbReference type="PANTHER" id="PTHR24305:SF210">
    <property type="entry name" value="CYTOCHROME P450 MONOOXYGENASE ASQL-RELATED"/>
    <property type="match status" value="1"/>
</dbReference>
<organism evidence="9 10">
    <name type="scientific">Pestalotiopsis fici (strain W106-1 / CGMCC3.15140)</name>
    <dbReference type="NCBI Taxonomy" id="1229662"/>
    <lineage>
        <taxon>Eukaryota</taxon>
        <taxon>Fungi</taxon>
        <taxon>Dikarya</taxon>
        <taxon>Ascomycota</taxon>
        <taxon>Pezizomycotina</taxon>
        <taxon>Sordariomycetes</taxon>
        <taxon>Xylariomycetidae</taxon>
        <taxon>Amphisphaeriales</taxon>
        <taxon>Sporocadaceae</taxon>
        <taxon>Pestalotiopsis</taxon>
    </lineage>
</organism>
<sequence length="506" mass="57603">MAHDNGGSLLRLVSPTGILSFDLIIVLLGLSCLYIVGTAIFFLTFHPLAKVPGPKLCAVTRMPFWINYVKGNDVKWMFGLHEKYGPVVRFGPTDISCSSAQGWKDVHGHVRGQRDMEKAQEAFVQPINGVPSILTTDYENHNRVRRLFLPAFSERALKKQEPLFQKYVDILVSKLHELGDNGTPVEMMQLYNFATFDTMAELCFGHPLGLLEKNEFSPWVASIFGSIKMMPYSTMIGYYTILREFFARFEPKAIRKQRVEHCKHAEDRVNQRLHEGSDQPDIWNLVMVADGSEKGLTLKEMHSNAELFMIAGSETTATLLSGLTFLLLTNPEKMQRLAKEIRDSAKAIKDIHFDTIANLKYMNACIKEGLRLYPPVPFGAPRVVPAGGHTVMGFWLPEETRVSCHHYSAYYSEANFKNATSFVPERWLGDPAYVDDSRDAWQPFGYGARDCVGQNMAMHEMRLLLAHVLFSFDFEICDESRDWIDQETYALWIKKPLLCRLKPVKN</sequence>
<dbReference type="Proteomes" id="UP000030651">
    <property type="component" value="Unassembled WGS sequence"/>
</dbReference>
<evidence type="ECO:0000256" key="4">
    <source>
        <dbReference type="ARBA" id="ARBA00022723"/>
    </source>
</evidence>